<name>A0ABY7G687_MYAAR</name>
<organism evidence="1 2">
    <name type="scientific">Mya arenaria</name>
    <name type="common">Soft-shell clam</name>
    <dbReference type="NCBI Taxonomy" id="6604"/>
    <lineage>
        <taxon>Eukaryota</taxon>
        <taxon>Metazoa</taxon>
        <taxon>Spiralia</taxon>
        <taxon>Lophotrochozoa</taxon>
        <taxon>Mollusca</taxon>
        <taxon>Bivalvia</taxon>
        <taxon>Autobranchia</taxon>
        <taxon>Heteroconchia</taxon>
        <taxon>Euheterodonta</taxon>
        <taxon>Imparidentia</taxon>
        <taxon>Neoheterodontei</taxon>
        <taxon>Myida</taxon>
        <taxon>Myoidea</taxon>
        <taxon>Myidae</taxon>
        <taxon>Mya</taxon>
    </lineage>
</organism>
<sequence>MAPIDEHGFLNGTSRFACLQVRCPGFLTTGAAFDIVVNVTMETMSGHCLARSQSALLRSGNIISRSAGGDSFRFTLENGDNYGPKFGVYIGTGFRDRAVYQAQHSCYSGSHFDHVTMLAENGAIASYQC</sequence>
<reference evidence="1" key="1">
    <citation type="submission" date="2022-11" db="EMBL/GenBank/DDBJ databases">
        <title>Centuries of genome instability and evolution in soft-shell clam transmissible cancer (bioRxiv).</title>
        <authorList>
            <person name="Hart S.F.M."/>
            <person name="Yonemitsu M.A."/>
            <person name="Giersch R.M."/>
            <person name="Beal B.F."/>
            <person name="Arriagada G."/>
            <person name="Davis B.W."/>
            <person name="Ostrander E.A."/>
            <person name="Goff S.P."/>
            <person name="Metzger M.J."/>
        </authorList>
    </citation>
    <scope>NUCLEOTIDE SEQUENCE</scope>
    <source>
        <strain evidence="1">MELC-2E11</strain>
        <tissue evidence="1">Siphon/mantle</tissue>
    </source>
</reference>
<evidence type="ECO:0000313" key="1">
    <source>
        <dbReference type="EMBL" id="WAR29039.1"/>
    </source>
</evidence>
<gene>
    <name evidence="1" type="ORF">MAR_002607</name>
</gene>
<proteinExistence type="predicted"/>
<protein>
    <submittedName>
        <fullName evidence="1">Uncharacterized protein</fullName>
    </submittedName>
</protein>
<dbReference type="EMBL" id="CP111027">
    <property type="protein sequence ID" value="WAR29039.1"/>
    <property type="molecule type" value="Genomic_DNA"/>
</dbReference>
<dbReference type="Proteomes" id="UP001164746">
    <property type="component" value="Chromosome 16"/>
</dbReference>
<keyword evidence="2" id="KW-1185">Reference proteome</keyword>
<accession>A0ABY7G687</accession>
<evidence type="ECO:0000313" key="2">
    <source>
        <dbReference type="Proteomes" id="UP001164746"/>
    </source>
</evidence>